<organism evidence="2 3">
    <name type="scientific">Sistotremastrum suecicum HHB10207 ss-3</name>
    <dbReference type="NCBI Taxonomy" id="1314776"/>
    <lineage>
        <taxon>Eukaryota</taxon>
        <taxon>Fungi</taxon>
        <taxon>Dikarya</taxon>
        <taxon>Basidiomycota</taxon>
        <taxon>Agaricomycotina</taxon>
        <taxon>Agaricomycetes</taxon>
        <taxon>Sistotremastrales</taxon>
        <taxon>Sistotremastraceae</taxon>
        <taxon>Sistotremastrum</taxon>
    </lineage>
</organism>
<evidence type="ECO:0000313" key="3">
    <source>
        <dbReference type="Proteomes" id="UP000076798"/>
    </source>
</evidence>
<feature type="chain" id="PRO_5007869637" evidence="1">
    <location>
        <begin position="26"/>
        <end position="113"/>
    </location>
</feature>
<keyword evidence="3" id="KW-1185">Reference proteome</keyword>
<name>A0A165YWV0_9AGAM</name>
<accession>A0A165YWV0</accession>
<protein>
    <submittedName>
        <fullName evidence="2">Uncharacterized protein</fullName>
    </submittedName>
</protein>
<gene>
    <name evidence="2" type="ORF">SISSUDRAFT_390245</name>
</gene>
<feature type="signal peptide" evidence="1">
    <location>
        <begin position="1"/>
        <end position="25"/>
    </location>
</feature>
<dbReference type="EMBL" id="KV428224">
    <property type="protein sequence ID" value="KZT33694.1"/>
    <property type="molecule type" value="Genomic_DNA"/>
</dbReference>
<sequence length="113" mass="13178">MTSWAFNEYLFLLAFSLNYHPAIDGEECLALMSIDYSVMDQAAHRLVDQIAVDTSFHEWQRRRVSYLVVSDCQRTSGVSYGDLMDRILPWLPHVVAAQHCPWTCCYRYEVDTH</sequence>
<evidence type="ECO:0000313" key="2">
    <source>
        <dbReference type="EMBL" id="KZT33694.1"/>
    </source>
</evidence>
<reference evidence="2 3" key="1">
    <citation type="journal article" date="2016" name="Mol. Biol. Evol.">
        <title>Comparative Genomics of Early-Diverging Mushroom-Forming Fungi Provides Insights into the Origins of Lignocellulose Decay Capabilities.</title>
        <authorList>
            <person name="Nagy L.G."/>
            <person name="Riley R."/>
            <person name="Tritt A."/>
            <person name="Adam C."/>
            <person name="Daum C."/>
            <person name="Floudas D."/>
            <person name="Sun H."/>
            <person name="Yadav J.S."/>
            <person name="Pangilinan J."/>
            <person name="Larsson K.H."/>
            <person name="Matsuura K."/>
            <person name="Barry K."/>
            <person name="Labutti K."/>
            <person name="Kuo R."/>
            <person name="Ohm R.A."/>
            <person name="Bhattacharya S.S."/>
            <person name="Shirouzu T."/>
            <person name="Yoshinaga Y."/>
            <person name="Martin F.M."/>
            <person name="Grigoriev I.V."/>
            <person name="Hibbett D.S."/>
        </authorList>
    </citation>
    <scope>NUCLEOTIDE SEQUENCE [LARGE SCALE GENOMIC DNA]</scope>
    <source>
        <strain evidence="2 3">HHB10207 ss-3</strain>
    </source>
</reference>
<dbReference type="Proteomes" id="UP000076798">
    <property type="component" value="Unassembled WGS sequence"/>
</dbReference>
<dbReference type="AlphaFoldDB" id="A0A165YWV0"/>
<proteinExistence type="predicted"/>
<keyword evidence="1" id="KW-0732">Signal</keyword>
<evidence type="ECO:0000256" key="1">
    <source>
        <dbReference type="SAM" id="SignalP"/>
    </source>
</evidence>